<dbReference type="Proteomes" id="UP000435112">
    <property type="component" value="Unassembled WGS sequence"/>
</dbReference>
<evidence type="ECO:0000313" key="2">
    <source>
        <dbReference type="EMBL" id="KAE9010895.1"/>
    </source>
</evidence>
<feature type="region of interest" description="Disordered" evidence="1">
    <location>
        <begin position="1"/>
        <end position="78"/>
    </location>
</feature>
<reference evidence="4 6" key="1">
    <citation type="submission" date="2018-08" db="EMBL/GenBank/DDBJ databases">
        <title>Genomic investigation of the strawberry pathogen Phytophthora fragariae indicates pathogenicity is determined by transcriptional variation in three key races.</title>
        <authorList>
            <person name="Adams T.M."/>
            <person name="Armitage A.D."/>
            <person name="Sobczyk M.K."/>
            <person name="Bates H.J."/>
            <person name="Dunwell J.M."/>
            <person name="Nellist C.F."/>
            <person name="Harrison R.J."/>
        </authorList>
    </citation>
    <scope>NUCLEOTIDE SEQUENCE [LARGE SCALE GENOMIC DNA]</scope>
    <source>
        <strain evidence="3 5">SCRP249</strain>
        <strain evidence="2 7">SCRP324</strain>
        <strain evidence="4 6">SCRP333</strain>
    </source>
</reference>
<evidence type="ECO:0000313" key="6">
    <source>
        <dbReference type="Proteomes" id="UP000434957"/>
    </source>
</evidence>
<gene>
    <name evidence="3" type="ORF">PR001_g14729</name>
    <name evidence="2" type="ORF">PR002_g15241</name>
    <name evidence="4" type="ORF">PR003_g15514</name>
</gene>
<evidence type="ECO:0000313" key="3">
    <source>
        <dbReference type="EMBL" id="KAE9016136.1"/>
    </source>
</evidence>
<dbReference type="EMBL" id="QXFU01001095">
    <property type="protein sequence ID" value="KAE9010895.1"/>
    <property type="molecule type" value="Genomic_DNA"/>
</dbReference>
<evidence type="ECO:0000256" key="1">
    <source>
        <dbReference type="SAM" id="MobiDB-lite"/>
    </source>
</evidence>
<dbReference type="EMBL" id="QXFT01001079">
    <property type="protein sequence ID" value="KAE9329612.1"/>
    <property type="molecule type" value="Genomic_DNA"/>
</dbReference>
<dbReference type="Proteomes" id="UP000434957">
    <property type="component" value="Unassembled WGS sequence"/>
</dbReference>
<dbReference type="AlphaFoldDB" id="A0A6A4EYM7"/>
<sequence>MSSSHASPSSSPAFVLPASPTSSPVAASPPPPTQPPAVAPPATSPSTTSTPPAAAHKQGRQRSVVERTQPGHLSRTRS</sequence>
<feature type="compositionally biased region" description="Low complexity" evidence="1">
    <location>
        <begin position="44"/>
        <end position="55"/>
    </location>
</feature>
<organism evidence="4 6">
    <name type="scientific">Phytophthora rubi</name>
    <dbReference type="NCBI Taxonomy" id="129364"/>
    <lineage>
        <taxon>Eukaryota</taxon>
        <taxon>Sar</taxon>
        <taxon>Stramenopiles</taxon>
        <taxon>Oomycota</taxon>
        <taxon>Peronosporomycetes</taxon>
        <taxon>Peronosporales</taxon>
        <taxon>Peronosporaceae</taxon>
        <taxon>Phytophthora</taxon>
    </lineage>
</organism>
<proteinExistence type="predicted"/>
<feature type="compositionally biased region" description="Pro residues" evidence="1">
    <location>
        <begin position="27"/>
        <end position="43"/>
    </location>
</feature>
<accession>A0A6A4EYM7</accession>
<evidence type="ECO:0000313" key="7">
    <source>
        <dbReference type="Proteomes" id="UP000435112"/>
    </source>
</evidence>
<name>A0A6A4EYM7_9STRA</name>
<dbReference type="Proteomes" id="UP000429607">
    <property type="component" value="Unassembled WGS sequence"/>
</dbReference>
<feature type="compositionally biased region" description="Low complexity" evidence="1">
    <location>
        <begin position="1"/>
        <end position="26"/>
    </location>
</feature>
<keyword evidence="6" id="KW-1185">Reference proteome</keyword>
<evidence type="ECO:0000313" key="4">
    <source>
        <dbReference type="EMBL" id="KAE9329612.1"/>
    </source>
</evidence>
<dbReference type="EMBL" id="QXFV01001071">
    <property type="protein sequence ID" value="KAE9016136.1"/>
    <property type="molecule type" value="Genomic_DNA"/>
</dbReference>
<protein>
    <submittedName>
        <fullName evidence="4">Uncharacterized protein</fullName>
    </submittedName>
</protein>
<comment type="caution">
    <text evidence="4">The sequence shown here is derived from an EMBL/GenBank/DDBJ whole genome shotgun (WGS) entry which is preliminary data.</text>
</comment>
<evidence type="ECO:0000313" key="5">
    <source>
        <dbReference type="Proteomes" id="UP000429607"/>
    </source>
</evidence>